<name>A0A7X1KMR4_9SPHN</name>
<evidence type="ECO:0000256" key="4">
    <source>
        <dbReference type="ARBA" id="ARBA00022519"/>
    </source>
</evidence>
<keyword evidence="5" id="KW-0808">Transferase</keyword>
<comment type="pathway">
    <text evidence="1">Cofactor biosynthesis; ubiquinone biosynthesis [regulation].</text>
</comment>
<evidence type="ECO:0000256" key="2">
    <source>
        <dbReference type="ARBA" id="ARBA00009670"/>
    </source>
</evidence>
<protein>
    <submittedName>
        <fullName evidence="14">2-polyprenylphenol 6-hydroxylase</fullName>
    </submittedName>
</protein>
<evidence type="ECO:0000256" key="7">
    <source>
        <dbReference type="ARBA" id="ARBA00022692"/>
    </source>
</evidence>
<evidence type="ECO:0000256" key="11">
    <source>
        <dbReference type="ARBA" id="ARBA00022989"/>
    </source>
</evidence>
<evidence type="ECO:0000256" key="10">
    <source>
        <dbReference type="ARBA" id="ARBA00022840"/>
    </source>
</evidence>
<dbReference type="InterPro" id="IPR004147">
    <property type="entry name" value="ABC1_dom"/>
</dbReference>
<dbReference type="UniPathway" id="UPA00232"/>
<keyword evidence="10" id="KW-0067">ATP-binding</keyword>
<keyword evidence="15" id="KW-1185">Reference proteome</keyword>
<feature type="domain" description="ABC1 atypical kinase-like" evidence="13">
    <location>
        <begin position="92"/>
        <end position="337"/>
    </location>
</feature>
<evidence type="ECO:0000313" key="14">
    <source>
        <dbReference type="EMBL" id="MBC2666929.1"/>
    </source>
</evidence>
<dbReference type="GO" id="GO:0016301">
    <property type="term" value="F:kinase activity"/>
    <property type="evidence" value="ECO:0007669"/>
    <property type="project" value="UniProtKB-KW"/>
</dbReference>
<dbReference type="Proteomes" id="UP000566813">
    <property type="component" value="Unassembled WGS sequence"/>
</dbReference>
<comment type="similarity">
    <text evidence="2">Belongs to the protein kinase superfamily. ADCK protein kinase family.</text>
</comment>
<dbReference type="PANTHER" id="PTHR10566:SF113">
    <property type="entry name" value="PROTEIN ACTIVITY OF BC1 COMPLEX KINASE 7, CHLOROPLASTIC"/>
    <property type="match status" value="1"/>
</dbReference>
<keyword evidence="4" id="KW-0997">Cell inner membrane</keyword>
<keyword evidence="6" id="KW-0831">Ubiquinone biosynthesis</keyword>
<dbReference type="EMBL" id="JACLAW010000013">
    <property type="protein sequence ID" value="MBC2666929.1"/>
    <property type="molecule type" value="Genomic_DNA"/>
</dbReference>
<dbReference type="SUPFAM" id="SSF56112">
    <property type="entry name" value="Protein kinase-like (PK-like)"/>
    <property type="match status" value="1"/>
</dbReference>
<evidence type="ECO:0000313" key="15">
    <source>
        <dbReference type="Proteomes" id="UP000566813"/>
    </source>
</evidence>
<evidence type="ECO:0000256" key="8">
    <source>
        <dbReference type="ARBA" id="ARBA00022741"/>
    </source>
</evidence>
<dbReference type="GO" id="GO:0006744">
    <property type="term" value="P:ubiquinone biosynthetic process"/>
    <property type="evidence" value="ECO:0007669"/>
    <property type="project" value="UniProtKB-UniPathway"/>
</dbReference>
<gene>
    <name evidence="14" type="primary">ubiB</name>
    <name evidence="14" type="ORF">H7F51_15530</name>
</gene>
<dbReference type="GO" id="GO:0005524">
    <property type="term" value="F:ATP binding"/>
    <property type="evidence" value="ECO:0007669"/>
    <property type="project" value="UniProtKB-KW"/>
</dbReference>
<organism evidence="14 15">
    <name type="scientific">Novosphingobium flavum</name>
    <dbReference type="NCBI Taxonomy" id="1778672"/>
    <lineage>
        <taxon>Bacteria</taxon>
        <taxon>Pseudomonadati</taxon>
        <taxon>Pseudomonadota</taxon>
        <taxon>Alphaproteobacteria</taxon>
        <taxon>Sphingomonadales</taxon>
        <taxon>Sphingomonadaceae</taxon>
        <taxon>Novosphingobium</taxon>
    </lineage>
</organism>
<dbReference type="Pfam" id="PF03109">
    <property type="entry name" value="ABC1"/>
    <property type="match status" value="1"/>
</dbReference>
<comment type="caution">
    <text evidence="14">The sequence shown here is derived from an EMBL/GenBank/DDBJ whole genome shotgun (WGS) entry which is preliminary data.</text>
</comment>
<dbReference type="InterPro" id="IPR045308">
    <property type="entry name" value="UbiB_bact"/>
</dbReference>
<evidence type="ECO:0000259" key="13">
    <source>
        <dbReference type="Pfam" id="PF03109"/>
    </source>
</evidence>
<dbReference type="NCBIfam" id="TIGR01982">
    <property type="entry name" value="UbiB"/>
    <property type="match status" value="1"/>
</dbReference>
<proteinExistence type="inferred from homology"/>
<evidence type="ECO:0000256" key="3">
    <source>
        <dbReference type="ARBA" id="ARBA00022475"/>
    </source>
</evidence>
<evidence type="ECO:0000256" key="1">
    <source>
        <dbReference type="ARBA" id="ARBA00005020"/>
    </source>
</evidence>
<keyword evidence="7" id="KW-0812">Transmembrane</keyword>
<evidence type="ECO:0000256" key="12">
    <source>
        <dbReference type="ARBA" id="ARBA00023136"/>
    </source>
</evidence>
<keyword evidence="3" id="KW-1003">Cell membrane</keyword>
<sequence>MPSPATHVFRLLKWGRILARHGALRIIEEGQNTPPQVKRLCRLARLGTVQPRIPDYAGAFQDIGPAAIKLGQTLATRPDLVGEEAARNLLHLQDSLPPVPFAAVRAEIEASFGAPLETLFASLDPEPVGAASIAQVHKAVTTDGRTVAVKVLRPGIREKFASDIGTYEWAAAHLEALGGEARRLRPRLVVANLKRWTARELDLRREAASASELTEAMKGFEGYHIPAIDWDRTNGRVLTIEWVDGIKMSDLPALAASGHDMADLAKRLVLAFLTQAISAGFFHADMHQGNLFVRPDGAVVAIDFGIMGRIDRRARQWLAEILYGLTTGNYRRVAEIHFEAQYVPSYHSVEEFATALRAVGEPMRGKPVSELSVGQMLDGLFAITRDFDMQVQPHLLLLQKTMVMVEGLATALNPNINMWDVSAPFVRGWIRDELGPEAAIAERLKTDAETLLRIPELVRRIEERFPPRGGAPEEPPLPDVELVWERRRQPRGNHVGRSWWGYLLAGVLGGLLTWTTLTFDLLH</sequence>
<reference evidence="14 15" key="1">
    <citation type="submission" date="2020-08" db="EMBL/GenBank/DDBJ databases">
        <title>The genome sequence of type strain Novosphingobium flavum NBRC 111647.</title>
        <authorList>
            <person name="Liu Y."/>
        </authorList>
    </citation>
    <scope>NUCLEOTIDE SEQUENCE [LARGE SCALE GENOMIC DNA]</scope>
    <source>
        <strain evidence="14 15">NBRC 111647</strain>
    </source>
</reference>
<dbReference type="RefSeq" id="WP_185665229.1">
    <property type="nucleotide sequence ID" value="NZ_JACLAW010000013.1"/>
</dbReference>
<keyword evidence="9" id="KW-0418">Kinase</keyword>
<evidence type="ECO:0000256" key="9">
    <source>
        <dbReference type="ARBA" id="ARBA00022777"/>
    </source>
</evidence>
<keyword evidence="11" id="KW-1133">Transmembrane helix</keyword>
<dbReference type="InterPro" id="IPR010232">
    <property type="entry name" value="UbiB"/>
</dbReference>
<evidence type="ECO:0000256" key="6">
    <source>
        <dbReference type="ARBA" id="ARBA00022688"/>
    </source>
</evidence>
<evidence type="ECO:0000256" key="5">
    <source>
        <dbReference type="ARBA" id="ARBA00022679"/>
    </source>
</evidence>
<dbReference type="AlphaFoldDB" id="A0A7X1KMR4"/>
<dbReference type="InterPro" id="IPR050154">
    <property type="entry name" value="UbiB_kinase"/>
</dbReference>
<dbReference type="InterPro" id="IPR011009">
    <property type="entry name" value="Kinase-like_dom_sf"/>
</dbReference>
<keyword evidence="8" id="KW-0547">Nucleotide-binding</keyword>
<keyword evidence="12" id="KW-0472">Membrane</keyword>
<dbReference type="CDD" id="cd13972">
    <property type="entry name" value="UbiB"/>
    <property type="match status" value="1"/>
</dbReference>
<accession>A0A7X1KMR4</accession>
<dbReference type="PANTHER" id="PTHR10566">
    <property type="entry name" value="CHAPERONE-ACTIVITY OF BC1 COMPLEX CABC1 -RELATED"/>
    <property type="match status" value="1"/>
</dbReference>